<dbReference type="PANTHER" id="PTHR42788">
    <property type="entry name" value="TAURINE IMPORT ATP-BINDING PROTEIN-RELATED"/>
    <property type="match status" value="1"/>
</dbReference>
<keyword evidence="2" id="KW-0813">Transport</keyword>
<comment type="similarity">
    <text evidence="1">Belongs to the ABC transporter superfamily.</text>
</comment>
<name>A0A3D8PGG5_9RHOB</name>
<dbReference type="GO" id="GO:0016887">
    <property type="term" value="F:ATP hydrolysis activity"/>
    <property type="evidence" value="ECO:0007669"/>
    <property type="project" value="InterPro"/>
</dbReference>
<dbReference type="RefSeq" id="WP_115754677.1">
    <property type="nucleotide sequence ID" value="NZ_QFCQ01000010.1"/>
</dbReference>
<dbReference type="AlphaFoldDB" id="A0A3D8PGG5"/>
<dbReference type="CDD" id="cd03293">
    <property type="entry name" value="ABC_NrtD_SsuB_transporters"/>
    <property type="match status" value="1"/>
</dbReference>
<evidence type="ECO:0000256" key="2">
    <source>
        <dbReference type="ARBA" id="ARBA00022448"/>
    </source>
</evidence>
<keyword evidence="4 6" id="KW-0067">ATP-binding</keyword>
<dbReference type="InterPro" id="IPR003593">
    <property type="entry name" value="AAA+_ATPase"/>
</dbReference>
<evidence type="ECO:0000313" key="6">
    <source>
        <dbReference type="EMBL" id="RDW14299.1"/>
    </source>
</evidence>
<dbReference type="InterPro" id="IPR003439">
    <property type="entry name" value="ABC_transporter-like_ATP-bd"/>
</dbReference>
<dbReference type="PROSITE" id="PS50893">
    <property type="entry name" value="ABC_TRANSPORTER_2"/>
    <property type="match status" value="1"/>
</dbReference>
<dbReference type="Gene3D" id="3.40.50.300">
    <property type="entry name" value="P-loop containing nucleotide triphosphate hydrolases"/>
    <property type="match status" value="1"/>
</dbReference>
<dbReference type="EMBL" id="QFCQ01000010">
    <property type="protein sequence ID" value="RDW14299.1"/>
    <property type="molecule type" value="Genomic_DNA"/>
</dbReference>
<gene>
    <name evidence="6" type="ORF">DIE28_03225</name>
</gene>
<dbReference type="Pfam" id="PF00005">
    <property type="entry name" value="ABC_tran"/>
    <property type="match status" value="1"/>
</dbReference>
<dbReference type="SMART" id="SM00382">
    <property type="entry name" value="AAA"/>
    <property type="match status" value="1"/>
</dbReference>
<dbReference type="GO" id="GO:0005524">
    <property type="term" value="F:ATP binding"/>
    <property type="evidence" value="ECO:0007669"/>
    <property type="project" value="UniProtKB-KW"/>
</dbReference>
<accession>A0A3D8PGG5</accession>
<dbReference type="PANTHER" id="PTHR42788:SF13">
    <property type="entry name" value="ALIPHATIC SULFONATES IMPORT ATP-BINDING PROTEIN SSUB"/>
    <property type="match status" value="1"/>
</dbReference>
<dbReference type="Proteomes" id="UP000256679">
    <property type="component" value="Unassembled WGS sequence"/>
</dbReference>
<dbReference type="InterPro" id="IPR027417">
    <property type="entry name" value="P-loop_NTPase"/>
</dbReference>
<dbReference type="InterPro" id="IPR050166">
    <property type="entry name" value="ABC_transporter_ATP-bind"/>
</dbReference>
<evidence type="ECO:0000256" key="3">
    <source>
        <dbReference type="ARBA" id="ARBA00022741"/>
    </source>
</evidence>
<keyword evidence="7" id="KW-1185">Reference proteome</keyword>
<evidence type="ECO:0000313" key="7">
    <source>
        <dbReference type="Proteomes" id="UP000256679"/>
    </source>
</evidence>
<feature type="domain" description="ABC transporter" evidence="5">
    <location>
        <begin position="7"/>
        <end position="223"/>
    </location>
</feature>
<evidence type="ECO:0000256" key="4">
    <source>
        <dbReference type="ARBA" id="ARBA00022840"/>
    </source>
</evidence>
<dbReference type="SUPFAM" id="SSF52540">
    <property type="entry name" value="P-loop containing nucleoside triphosphate hydrolases"/>
    <property type="match status" value="1"/>
</dbReference>
<reference evidence="6 7" key="1">
    <citation type="submission" date="2018-05" db="EMBL/GenBank/DDBJ databases">
        <title>Whole genome sequencing of Paracoccus thiocyanatus SST.</title>
        <authorList>
            <person name="Ghosh W."/>
            <person name="Rameez M.J."/>
            <person name="Roy C."/>
        </authorList>
    </citation>
    <scope>NUCLEOTIDE SEQUENCE [LARGE SCALE GENOMIC DNA]</scope>
    <source>
        <strain evidence="6 7">SST</strain>
    </source>
</reference>
<evidence type="ECO:0000259" key="5">
    <source>
        <dbReference type="PROSITE" id="PS50893"/>
    </source>
</evidence>
<organism evidence="6 7">
    <name type="scientific">Paracoccus thiocyanatus</name>
    <dbReference type="NCBI Taxonomy" id="34006"/>
    <lineage>
        <taxon>Bacteria</taxon>
        <taxon>Pseudomonadati</taxon>
        <taxon>Pseudomonadota</taxon>
        <taxon>Alphaproteobacteria</taxon>
        <taxon>Rhodobacterales</taxon>
        <taxon>Paracoccaceae</taxon>
        <taxon>Paracoccus</taxon>
    </lineage>
</organism>
<comment type="caution">
    <text evidence="6">The sequence shown here is derived from an EMBL/GenBank/DDBJ whole genome shotgun (WGS) entry which is preliminary data.</text>
</comment>
<evidence type="ECO:0000256" key="1">
    <source>
        <dbReference type="ARBA" id="ARBA00005417"/>
    </source>
</evidence>
<keyword evidence="3" id="KW-0547">Nucleotide-binding</keyword>
<sequence>MSNTPLISLRNVTKEFETKSGEVITALSDVSLDINRGSFVTLLGPSGCGKSTLLRLVGGLLEKTHGQVLLDGQEISSPTSKIGMVFQSPALLPWRTVRENVTIAADLGKLGRKEAEKAADHYLEMVGLKAFETKYPSELSGGMQQRVGITRALVHDPDVLLMDEPFAALDAMTRDHLQVELQRLWMAGDKTIVFVTHSIPEAVFLADDLVVLDARPGRVAEHLK</sequence>
<protein>
    <submittedName>
        <fullName evidence="6">ABC transporter ATP-binding protein</fullName>
    </submittedName>
</protein>
<proteinExistence type="inferred from homology"/>